<sequence length="116" mass="12455">MAAVSKFNFDGMSVEELTRLIEDAQAKCAEKSEAARRSLVEEMTAKAAALGLSLEALVGAGVPPRTNVRKPRSDLGQKVAAKYRGPDGGTWSGRGRKPGWLTQLEAQGRHQSEFAV</sequence>
<dbReference type="PANTHER" id="PTHR38097">
    <property type="match status" value="1"/>
</dbReference>
<dbReference type="PANTHER" id="PTHR38097:SF2">
    <property type="entry name" value="DNA-BINDING PROTEIN STPA"/>
    <property type="match status" value="1"/>
</dbReference>
<proteinExistence type="inferred from homology"/>
<dbReference type="InterPro" id="IPR037150">
    <property type="entry name" value="H-NS_C_dom_sf"/>
</dbReference>
<dbReference type="RefSeq" id="WP_140882784.1">
    <property type="nucleotide sequence ID" value="NZ_RCZP01000008.1"/>
</dbReference>
<feature type="domain" description="DNA-binding protein H-NS-like C-terminal" evidence="6">
    <location>
        <begin position="69"/>
        <end position="116"/>
    </location>
</feature>
<dbReference type="Pfam" id="PF00816">
    <property type="entry name" value="Histone_HNS"/>
    <property type="match status" value="1"/>
</dbReference>
<name>A0A502G6A9_9PROT</name>
<protein>
    <submittedName>
        <fullName evidence="7">H-NS histone family protein</fullName>
    </submittedName>
</protein>
<dbReference type="Proteomes" id="UP000317078">
    <property type="component" value="Unassembled WGS sequence"/>
</dbReference>
<evidence type="ECO:0000313" key="7">
    <source>
        <dbReference type="EMBL" id="TPG57378.1"/>
    </source>
</evidence>
<evidence type="ECO:0000259" key="6">
    <source>
        <dbReference type="SMART" id="SM00528"/>
    </source>
</evidence>
<dbReference type="GO" id="GO:0001217">
    <property type="term" value="F:DNA-binding transcription repressor activity"/>
    <property type="evidence" value="ECO:0007669"/>
    <property type="project" value="TreeGrafter"/>
</dbReference>
<evidence type="ECO:0000256" key="3">
    <source>
        <dbReference type="ARBA" id="ARBA00022490"/>
    </source>
</evidence>
<dbReference type="SMART" id="SM00528">
    <property type="entry name" value="HNS"/>
    <property type="match status" value="1"/>
</dbReference>
<keyword evidence="4" id="KW-0238">DNA-binding</keyword>
<evidence type="ECO:0000256" key="1">
    <source>
        <dbReference type="ARBA" id="ARBA00004453"/>
    </source>
</evidence>
<dbReference type="Gene3D" id="4.10.430.10">
    <property type="entry name" value="Histone-like protein H-NS, C-terminal domain"/>
    <property type="match status" value="1"/>
</dbReference>
<dbReference type="AlphaFoldDB" id="A0A502G6A9"/>
<organism evidence="7 8">
    <name type="scientific">Muricoccus nepalensis</name>
    <dbReference type="NCBI Taxonomy" id="1854500"/>
    <lineage>
        <taxon>Bacteria</taxon>
        <taxon>Pseudomonadati</taxon>
        <taxon>Pseudomonadota</taxon>
        <taxon>Alphaproteobacteria</taxon>
        <taxon>Acetobacterales</taxon>
        <taxon>Roseomonadaceae</taxon>
        <taxon>Muricoccus</taxon>
    </lineage>
</organism>
<dbReference type="OrthoDB" id="5297879at2"/>
<comment type="subcellular location">
    <subcellularLocation>
        <location evidence="1">Cytoplasm</location>
        <location evidence="1">Nucleoid</location>
    </subcellularLocation>
</comment>
<dbReference type="SUPFAM" id="SSF81273">
    <property type="entry name" value="H-NS histone-like proteins"/>
    <property type="match status" value="1"/>
</dbReference>
<dbReference type="EMBL" id="RCZP01000008">
    <property type="protein sequence ID" value="TPG57378.1"/>
    <property type="molecule type" value="Genomic_DNA"/>
</dbReference>
<comment type="caution">
    <text evidence="7">The sequence shown here is derived from an EMBL/GenBank/DDBJ whole genome shotgun (WGS) entry which is preliminary data.</text>
</comment>
<comment type="similarity">
    <text evidence="2">Belongs to the histone-like protein H-NS family.</text>
</comment>
<dbReference type="InterPro" id="IPR027444">
    <property type="entry name" value="H-NS_C_dom"/>
</dbReference>
<evidence type="ECO:0000256" key="4">
    <source>
        <dbReference type="ARBA" id="ARBA00023125"/>
    </source>
</evidence>
<dbReference type="GO" id="GO:0009295">
    <property type="term" value="C:nucleoid"/>
    <property type="evidence" value="ECO:0007669"/>
    <property type="project" value="UniProtKB-SubCell"/>
</dbReference>
<evidence type="ECO:0000313" key="8">
    <source>
        <dbReference type="Proteomes" id="UP000317078"/>
    </source>
</evidence>
<dbReference type="GO" id="GO:0000976">
    <property type="term" value="F:transcription cis-regulatory region binding"/>
    <property type="evidence" value="ECO:0007669"/>
    <property type="project" value="TreeGrafter"/>
</dbReference>
<keyword evidence="8" id="KW-1185">Reference proteome</keyword>
<dbReference type="GO" id="GO:0003680">
    <property type="term" value="F:minor groove of adenine-thymine-rich DNA binding"/>
    <property type="evidence" value="ECO:0007669"/>
    <property type="project" value="TreeGrafter"/>
</dbReference>
<reference evidence="7 8" key="1">
    <citation type="journal article" date="2019" name="Environ. Microbiol.">
        <title>Species interactions and distinct microbial communities in high Arctic permafrost affected cryosols are associated with the CH4 and CO2 gas fluxes.</title>
        <authorList>
            <person name="Altshuler I."/>
            <person name="Hamel J."/>
            <person name="Turney S."/>
            <person name="Magnuson E."/>
            <person name="Levesque R."/>
            <person name="Greer C."/>
            <person name="Whyte L.G."/>
        </authorList>
    </citation>
    <scope>NUCLEOTIDE SEQUENCE [LARGE SCALE GENOMIC DNA]</scope>
    <source>
        <strain evidence="7 8">S9.3B</strain>
    </source>
</reference>
<feature type="region of interest" description="Disordered" evidence="5">
    <location>
        <begin position="63"/>
        <end position="98"/>
    </location>
</feature>
<evidence type="ECO:0000256" key="5">
    <source>
        <dbReference type="SAM" id="MobiDB-lite"/>
    </source>
</evidence>
<dbReference type="GO" id="GO:0032993">
    <property type="term" value="C:protein-DNA complex"/>
    <property type="evidence" value="ECO:0007669"/>
    <property type="project" value="TreeGrafter"/>
</dbReference>
<dbReference type="GO" id="GO:0005829">
    <property type="term" value="C:cytosol"/>
    <property type="evidence" value="ECO:0007669"/>
    <property type="project" value="TreeGrafter"/>
</dbReference>
<accession>A0A502G6A9</accession>
<keyword evidence="3" id="KW-0963">Cytoplasm</keyword>
<dbReference type="GO" id="GO:0003681">
    <property type="term" value="F:bent DNA binding"/>
    <property type="evidence" value="ECO:0007669"/>
    <property type="project" value="TreeGrafter"/>
</dbReference>
<gene>
    <name evidence="7" type="ORF">EAH89_10575</name>
</gene>
<evidence type="ECO:0000256" key="2">
    <source>
        <dbReference type="ARBA" id="ARBA00010610"/>
    </source>
</evidence>